<protein>
    <submittedName>
        <fullName evidence="1">Uncharacterized protein</fullName>
    </submittedName>
</protein>
<comment type="caution">
    <text evidence="1">The sequence shown here is derived from an EMBL/GenBank/DDBJ whole genome shotgun (WGS) entry which is preliminary data.</text>
</comment>
<evidence type="ECO:0000313" key="2">
    <source>
        <dbReference type="Proteomes" id="UP001501436"/>
    </source>
</evidence>
<sequence length="77" mass="8736">MTDITPAEKDGRYHFTISYSERELSCEVEKEQDILRVTIDKTLHSDLKINKDGSVEQVQGAPIPASTIEYIKKRVLG</sequence>
<accession>A0ABP9G0V0</accession>
<name>A0ABP9G0V0_9SPHI</name>
<evidence type="ECO:0000313" key="1">
    <source>
        <dbReference type="EMBL" id="GAA4925110.1"/>
    </source>
</evidence>
<dbReference type="Proteomes" id="UP001501436">
    <property type="component" value="Unassembled WGS sequence"/>
</dbReference>
<organism evidence="1 2">
    <name type="scientific">Mucilaginibacter defluvii</name>
    <dbReference type="NCBI Taxonomy" id="1196019"/>
    <lineage>
        <taxon>Bacteria</taxon>
        <taxon>Pseudomonadati</taxon>
        <taxon>Bacteroidota</taxon>
        <taxon>Sphingobacteriia</taxon>
        <taxon>Sphingobacteriales</taxon>
        <taxon>Sphingobacteriaceae</taxon>
        <taxon>Mucilaginibacter</taxon>
    </lineage>
</organism>
<gene>
    <name evidence="1" type="ORF">GCM10023313_31950</name>
</gene>
<reference evidence="2" key="1">
    <citation type="journal article" date="2019" name="Int. J. Syst. Evol. Microbiol.">
        <title>The Global Catalogue of Microorganisms (GCM) 10K type strain sequencing project: providing services to taxonomists for standard genome sequencing and annotation.</title>
        <authorList>
            <consortium name="The Broad Institute Genomics Platform"/>
            <consortium name="The Broad Institute Genome Sequencing Center for Infectious Disease"/>
            <person name="Wu L."/>
            <person name="Ma J."/>
        </authorList>
    </citation>
    <scope>NUCLEOTIDE SEQUENCE [LARGE SCALE GENOMIC DNA]</scope>
    <source>
        <strain evidence="2">JCM 18283</strain>
    </source>
</reference>
<dbReference type="EMBL" id="BAABJI010000002">
    <property type="protein sequence ID" value="GAA4925110.1"/>
    <property type="molecule type" value="Genomic_DNA"/>
</dbReference>
<keyword evidence="2" id="KW-1185">Reference proteome</keyword>
<dbReference type="RefSeq" id="WP_232177416.1">
    <property type="nucleotide sequence ID" value="NZ_BAABJI010000002.1"/>
</dbReference>
<proteinExistence type="predicted"/>